<dbReference type="Proteomes" id="UP000185491">
    <property type="component" value="Chromosome"/>
</dbReference>
<name>A0A1L7D6S6_9CORY</name>
<evidence type="ECO:0000313" key="6">
    <source>
        <dbReference type="Proteomes" id="UP000185491"/>
    </source>
</evidence>
<dbReference type="InterPro" id="IPR044946">
    <property type="entry name" value="Restrct_endonuc_typeI_TRD_sf"/>
</dbReference>
<comment type="similarity">
    <text evidence="1">Belongs to the type-I restriction system S methylase family.</text>
</comment>
<dbReference type="REBASE" id="182352">
    <property type="entry name" value="S.Cph44612ORF3945P"/>
</dbReference>
<dbReference type="GO" id="GO:0009307">
    <property type="term" value="P:DNA restriction-modification system"/>
    <property type="evidence" value="ECO:0007669"/>
    <property type="project" value="UniProtKB-KW"/>
</dbReference>
<dbReference type="PANTHER" id="PTHR30408">
    <property type="entry name" value="TYPE-1 RESTRICTION ENZYME ECOKI SPECIFICITY PROTEIN"/>
    <property type="match status" value="1"/>
</dbReference>
<dbReference type="GO" id="GO:0003677">
    <property type="term" value="F:DNA binding"/>
    <property type="evidence" value="ECO:0007669"/>
    <property type="project" value="UniProtKB-KW"/>
</dbReference>
<evidence type="ECO:0000259" key="4">
    <source>
        <dbReference type="Pfam" id="PF01420"/>
    </source>
</evidence>
<dbReference type="KEGG" id="cpho:CPHO_03945"/>
<keyword evidence="2" id="KW-0680">Restriction system</keyword>
<protein>
    <recommendedName>
        <fullName evidence="4">Type I restriction modification DNA specificity domain-containing protein</fullName>
    </recommendedName>
</protein>
<evidence type="ECO:0000256" key="2">
    <source>
        <dbReference type="ARBA" id="ARBA00022747"/>
    </source>
</evidence>
<reference evidence="5 6" key="1">
    <citation type="submission" date="2014-08" db="EMBL/GenBank/DDBJ databases">
        <title>Complete genome sequence of Corynebacterium phocae M408/89/1(T)(=DSM 44612(T)), isolated from the common seal (Phoca vitulina).</title>
        <authorList>
            <person name="Ruckert C."/>
            <person name="Albersmeier A."/>
            <person name="Winkler A."/>
            <person name="Kalinowski J."/>
        </authorList>
    </citation>
    <scope>NUCLEOTIDE SEQUENCE [LARGE SCALE GENOMIC DNA]</scope>
    <source>
        <strain evidence="5 6">M408/89/1</strain>
    </source>
</reference>
<evidence type="ECO:0000256" key="1">
    <source>
        <dbReference type="ARBA" id="ARBA00010923"/>
    </source>
</evidence>
<accession>A0A1L7D6S6</accession>
<dbReference type="Pfam" id="PF01420">
    <property type="entry name" value="Methylase_S"/>
    <property type="match status" value="1"/>
</dbReference>
<sequence length="179" mass="19552">MGCLDGTPTQPLGQVARLRRGQSITRSRVRPGPVPVVAGGLRPAYFHDEPNREGPTIVVAGSGANAGHVSWWEEPIFVSDAFSVEPDPGRLDPRFCYHFLKINQQRLYERKGGAGVPHLYPRDVAGLAVPVPDLGTQRRVAADVDSLSDLSGGLREKLCAELDLLDRMLVIHRRCILGL</sequence>
<dbReference type="STRING" id="161895.CPHO_03945"/>
<organism evidence="5 6">
    <name type="scientific">Corynebacterium phocae</name>
    <dbReference type="NCBI Taxonomy" id="161895"/>
    <lineage>
        <taxon>Bacteria</taxon>
        <taxon>Bacillati</taxon>
        <taxon>Actinomycetota</taxon>
        <taxon>Actinomycetes</taxon>
        <taxon>Mycobacteriales</taxon>
        <taxon>Corynebacteriaceae</taxon>
        <taxon>Corynebacterium</taxon>
    </lineage>
</organism>
<dbReference type="Gene3D" id="1.10.287.1120">
    <property type="entry name" value="Bipartite methylase S protein"/>
    <property type="match status" value="1"/>
</dbReference>
<dbReference type="InterPro" id="IPR000055">
    <property type="entry name" value="Restrct_endonuc_typeI_TRD"/>
</dbReference>
<dbReference type="CDD" id="cd17291">
    <property type="entry name" value="RMtype1_S_MgeORF438P-TRD-CR_like"/>
    <property type="match status" value="1"/>
</dbReference>
<dbReference type="AlphaFoldDB" id="A0A1L7D6S6"/>
<keyword evidence="6" id="KW-1185">Reference proteome</keyword>
<dbReference type="EMBL" id="CP009249">
    <property type="protein sequence ID" value="APT93652.1"/>
    <property type="molecule type" value="Genomic_DNA"/>
</dbReference>
<dbReference type="SUPFAM" id="SSF116734">
    <property type="entry name" value="DNA methylase specificity domain"/>
    <property type="match status" value="1"/>
</dbReference>
<evidence type="ECO:0000256" key="3">
    <source>
        <dbReference type="ARBA" id="ARBA00023125"/>
    </source>
</evidence>
<proteinExistence type="inferred from homology"/>
<keyword evidence="3" id="KW-0238">DNA-binding</keyword>
<gene>
    <name evidence="5" type="ORF">CPHO_03945</name>
</gene>
<dbReference type="Gene3D" id="3.90.220.20">
    <property type="entry name" value="DNA methylase specificity domains"/>
    <property type="match status" value="1"/>
</dbReference>
<feature type="domain" description="Type I restriction modification DNA specificity" evidence="4">
    <location>
        <begin position="13"/>
        <end position="149"/>
    </location>
</feature>
<dbReference type="PANTHER" id="PTHR30408:SF12">
    <property type="entry name" value="TYPE I RESTRICTION ENZYME MJAVIII SPECIFICITY SUBUNIT"/>
    <property type="match status" value="1"/>
</dbReference>
<dbReference type="InterPro" id="IPR052021">
    <property type="entry name" value="Type-I_RS_S_subunit"/>
</dbReference>
<evidence type="ECO:0000313" key="5">
    <source>
        <dbReference type="EMBL" id="APT93652.1"/>
    </source>
</evidence>